<dbReference type="AlphaFoldDB" id="A0A2T7E690"/>
<gene>
    <name evidence="2" type="ORF">GQ55_3G060700</name>
</gene>
<sequence length="57" mass="6478">MAMEEACMEATHTDTPLEESEGNPQGMHLAERAVRRVILNRPSLYPLTTIILAYLRH</sequence>
<reference evidence="2 3" key="1">
    <citation type="submission" date="2018-04" db="EMBL/GenBank/DDBJ databases">
        <title>WGS assembly of Panicum hallii var. hallii HAL2.</title>
        <authorList>
            <person name="Lovell J."/>
            <person name="Jenkins J."/>
            <person name="Lowry D."/>
            <person name="Mamidi S."/>
            <person name="Sreedasyam A."/>
            <person name="Weng X."/>
            <person name="Barry K."/>
            <person name="Bonette J."/>
            <person name="Campitelli B."/>
            <person name="Daum C."/>
            <person name="Gordon S."/>
            <person name="Gould B."/>
            <person name="Lipzen A."/>
            <person name="MacQueen A."/>
            <person name="Palacio-Mejia J."/>
            <person name="Plott C."/>
            <person name="Shakirov E."/>
            <person name="Shu S."/>
            <person name="Yoshinaga Y."/>
            <person name="Zane M."/>
            <person name="Rokhsar D."/>
            <person name="Grimwood J."/>
            <person name="Schmutz J."/>
            <person name="Juenger T."/>
        </authorList>
    </citation>
    <scope>NUCLEOTIDE SEQUENCE [LARGE SCALE GENOMIC DNA]</scope>
    <source>
        <strain evidence="3">cv. HAL2</strain>
    </source>
</reference>
<evidence type="ECO:0000313" key="3">
    <source>
        <dbReference type="Proteomes" id="UP000244336"/>
    </source>
</evidence>
<organism evidence="2 3">
    <name type="scientific">Panicum hallii var. hallii</name>
    <dbReference type="NCBI Taxonomy" id="1504633"/>
    <lineage>
        <taxon>Eukaryota</taxon>
        <taxon>Viridiplantae</taxon>
        <taxon>Streptophyta</taxon>
        <taxon>Embryophyta</taxon>
        <taxon>Tracheophyta</taxon>
        <taxon>Spermatophyta</taxon>
        <taxon>Magnoliopsida</taxon>
        <taxon>Liliopsida</taxon>
        <taxon>Poales</taxon>
        <taxon>Poaceae</taxon>
        <taxon>PACMAD clade</taxon>
        <taxon>Panicoideae</taxon>
        <taxon>Panicodae</taxon>
        <taxon>Paniceae</taxon>
        <taxon>Panicinae</taxon>
        <taxon>Panicum</taxon>
        <taxon>Panicum sect. Panicum</taxon>
    </lineage>
</organism>
<proteinExistence type="predicted"/>
<name>A0A2T7E690_9POAL</name>
<dbReference type="EMBL" id="CM009751">
    <property type="protein sequence ID" value="PUZ63349.1"/>
    <property type="molecule type" value="Genomic_DNA"/>
</dbReference>
<dbReference type="Proteomes" id="UP000244336">
    <property type="component" value="Chromosome 3"/>
</dbReference>
<feature type="region of interest" description="Disordered" evidence="1">
    <location>
        <begin position="1"/>
        <end position="25"/>
    </location>
</feature>
<evidence type="ECO:0000256" key="1">
    <source>
        <dbReference type="SAM" id="MobiDB-lite"/>
    </source>
</evidence>
<keyword evidence="3" id="KW-1185">Reference proteome</keyword>
<evidence type="ECO:0000313" key="2">
    <source>
        <dbReference type="EMBL" id="PUZ63349.1"/>
    </source>
</evidence>
<dbReference type="Gramene" id="PUZ63349">
    <property type="protein sequence ID" value="PUZ63349"/>
    <property type="gene ID" value="GQ55_3G060700"/>
</dbReference>
<protein>
    <submittedName>
        <fullName evidence="2">Uncharacterized protein</fullName>
    </submittedName>
</protein>
<accession>A0A2T7E690</accession>